<dbReference type="PROSITE" id="PS51369">
    <property type="entry name" value="TCP"/>
    <property type="match status" value="1"/>
</dbReference>
<keyword evidence="4" id="KW-0804">Transcription</keyword>
<dbReference type="InterPro" id="IPR017887">
    <property type="entry name" value="TF_TCP_subgr"/>
</dbReference>
<evidence type="ECO:0000259" key="7">
    <source>
        <dbReference type="PROSITE" id="PS51369"/>
    </source>
</evidence>
<evidence type="ECO:0000256" key="4">
    <source>
        <dbReference type="ARBA" id="ARBA00023163"/>
    </source>
</evidence>
<gene>
    <name evidence="8" type="ORF">KP509_37G069500</name>
</gene>
<dbReference type="PANTHER" id="PTHR31072">
    <property type="entry name" value="TRANSCRIPTION FACTOR TCP4-RELATED"/>
    <property type="match status" value="1"/>
</dbReference>
<evidence type="ECO:0000256" key="1">
    <source>
        <dbReference type="ARBA" id="ARBA00004123"/>
    </source>
</evidence>
<dbReference type="InterPro" id="IPR005333">
    <property type="entry name" value="Transcription_factor_TCP"/>
</dbReference>
<evidence type="ECO:0000256" key="2">
    <source>
        <dbReference type="ARBA" id="ARBA00023015"/>
    </source>
</evidence>
<feature type="domain" description="TCP" evidence="7">
    <location>
        <begin position="49"/>
        <end position="107"/>
    </location>
</feature>
<comment type="caution">
    <text evidence="8">The sequence shown here is derived from an EMBL/GenBank/DDBJ whole genome shotgun (WGS) entry which is preliminary data.</text>
</comment>
<comment type="subcellular location">
    <subcellularLocation>
        <location evidence="1">Nucleus</location>
    </subcellularLocation>
</comment>
<feature type="region of interest" description="Disordered" evidence="6">
    <location>
        <begin position="139"/>
        <end position="161"/>
    </location>
</feature>
<accession>A0A8T2Q8S5</accession>
<keyword evidence="5" id="KW-0539">Nucleus</keyword>
<evidence type="ECO:0000256" key="6">
    <source>
        <dbReference type="SAM" id="MobiDB-lite"/>
    </source>
</evidence>
<dbReference type="GO" id="GO:0003700">
    <property type="term" value="F:DNA-binding transcription factor activity"/>
    <property type="evidence" value="ECO:0007669"/>
    <property type="project" value="InterPro"/>
</dbReference>
<proteinExistence type="predicted"/>
<protein>
    <recommendedName>
        <fullName evidence="7">TCP domain-containing protein</fullName>
    </recommendedName>
</protein>
<evidence type="ECO:0000313" key="9">
    <source>
        <dbReference type="Proteomes" id="UP000825935"/>
    </source>
</evidence>
<dbReference type="GO" id="GO:0043565">
    <property type="term" value="F:sequence-specific DNA binding"/>
    <property type="evidence" value="ECO:0007669"/>
    <property type="project" value="TreeGrafter"/>
</dbReference>
<sequence>MTIRAQGPKYKRTTGEDGNLAYEAGLRWMLRGEYTEESAGARTIRQKGGKDRHSKVFTWRGARDRRVRLSVGTAIRFYDLQDRLGFDQPSKAVDWLLLHCQASIRALPQLHARPPPPSTLERLSPSAQSTISVAVCSAQPRRVSPKASPSIHGDDSLPDRAYSRKSISHDSLDAFSKHDLAAQGFPQQHFKAVAPDPPMIDDSSNITRFDIRPETDLSYRSAVDDDLPQLSNPSSSAGSCDHPSIVAHHHHHSNIISDLQSSEFPTRYNMSHVQRTPSSTADIMFVNDSDTQDSVTHPSVPYSGTSFLSGSGGSHLLSKDLINAPISTLGLQRGHGCRTSNNLSICCLSRLTENSSAAGCEALNMPMANAFTVTNKLTLNNKFAMARTPSELDARKSVRANMDSAAMVQRFDVQSTGNIHYMDLDTEFQEQLTRSGVSQKSSMGFSEIVGEPIERGGDPNGATLMYGKSSIAHSSFISPSMHSNNNITTYEFERYGTATLSSVQENVCLTQEAGGMT</sequence>
<feature type="compositionally biased region" description="Polar residues" evidence="6">
    <location>
        <begin position="229"/>
        <end position="238"/>
    </location>
</feature>
<organism evidence="8 9">
    <name type="scientific">Ceratopteris richardii</name>
    <name type="common">Triangle waterfern</name>
    <dbReference type="NCBI Taxonomy" id="49495"/>
    <lineage>
        <taxon>Eukaryota</taxon>
        <taxon>Viridiplantae</taxon>
        <taxon>Streptophyta</taxon>
        <taxon>Embryophyta</taxon>
        <taxon>Tracheophyta</taxon>
        <taxon>Polypodiopsida</taxon>
        <taxon>Polypodiidae</taxon>
        <taxon>Polypodiales</taxon>
        <taxon>Pteridineae</taxon>
        <taxon>Pteridaceae</taxon>
        <taxon>Parkerioideae</taxon>
        <taxon>Ceratopteris</taxon>
    </lineage>
</organism>
<keyword evidence="2" id="KW-0805">Transcription regulation</keyword>
<name>A0A8T2Q8S5_CERRI</name>
<dbReference type="EMBL" id="CM035442">
    <property type="protein sequence ID" value="KAH7280477.1"/>
    <property type="molecule type" value="Genomic_DNA"/>
</dbReference>
<dbReference type="Pfam" id="PF03634">
    <property type="entry name" value="TCP"/>
    <property type="match status" value="1"/>
</dbReference>
<dbReference type="OrthoDB" id="688758at2759"/>
<feature type="region of interest" description="Disordered" evidence="6">
    <location>
        <begin position="224"/>
        <end position="245"/>
    </location>
</feature>
<keyword evidence="3" id="KW-0238">DNA-binding</keyword>
<dbReference type="GO" id="GO:0005634">
    <property type="term" value="C:nucleus"/>
    <property type="evidence" value="ECO:0007669"/>
    <property type="project" value="UniProtKB-SubCell"/>
</dbReference>
<evidence type="ECO:0000256" key="3">
    <source>
        <dbReference type="ARBA" id="ARBA00023125"/>
    </source>
</evidence>
<keyword evidence="9" id="KW-1185">Reference proteome</keyword>
<dbReference type="Proteomes" id="UP000825935">
    <property type="component" value="Chromosome 37"/>
</dbReference>
<evidence type="ECO:0000313" key="8">
    <source>
        <dbReference type="EMBL" id="KAH7280477.1"/>
    </source>
</evidence>
<dbReference type="PANTHER" id="PTHR31072:SF93">
    <property type="entry name" value="TRANSCRIPTION FACTOR TCP24"/>
    <property type="match status" value="1"/>
</dbReference>
<dbReference type="AlphaFoldDB" id="A0A8T2Q8S5"/>
<evidence type="ECO:0000256" key="5">
    <source>
        <dbReference type="ARBA" id="ARBA00023242"/>
    </source>
</evidence>
<feature type="compositionally biased region" description="Basic and acidic residues" evidence="6">
    <location>
        <begin position="152"/>
        <end position="161"/>
    </location>
</feature>
<reference evidence="8" key="1">
    <citation type="submission" date="2021-08" db="EMBL/GenBank/DDBJ databases">
        <title>WGS assembly of Ceratopteris richardii.</title>
        <authorList>
            <person name="Marchant D.B."/>
            <person name="Chen G."/>
            <person name="Jenkins J."/>
            <person name="Shu S."/>
            <person name="Leebens-Mack J."/>
            <person name="Grimwood J."/>
            <person name="Schmutz J."/>
            <person name="Soltis P."/>
            <person name="Soltis D."/>
            <person name="Chen Z.-H."/>
        </authorList>
    </citation>
    <scope>NUCLEOTIDE SEQUENCE</scope>
    <source>
        <strain evidence="8">Whitten #5841</strain>
        <tissue evidence="8">Leaf</tissue>
    </source>
</reference>